<evidence type="ECO:0000256" key="2">
    <source>
        <dbReference type="ARBA" id="ARBA00022603"/>
    </source>
</evidence>
<reference evidence="9 10" key="1">
    <citation type="submission" date="2016-08" db="EMBL/GenBank/DDBJ databases">
        <title>Draft genome of Amylibacter sp. strain 4G11.</title>
        <authorList>
            <person name="Wong S.-K."/>
            <person name="Hamasaki K."/>
            <person name="Yoshizawa S."/>
        </authorList>
    </citation>
    <scope>NUCLEOTIDE SEQUENCE [LARGE SCALE GENOMIC DNA]</scope>
    <source>
        <strain evidence="9 10">4G11</strain>
    </source>
</reference>
<comment type="caution">
    <text evidence="9">The sequence shown here is derived from an EMBL/GenBank/DDBJ whole genome shotgun (WGS) entry which is preliminary data.</text>
</comment>
<dbReference type="GO" id="GO:0003908">
    <property type="term" value="F:methylated-DNA-[protein]-cysteine S-methyltransferase activity"/>
    <property type="evidence" value="ECO:0007669"/>
    <property type="project" value="UniProtKB-EC"/>
</dbReference>
<dbReference type="EMBL" id="MDGM01000007">
    <property type="protein sequence ID" value="PIB25840.1"/>
    <property type="molecule type" value="Genomic_DNA"/>
</dbReference>
<evidence type="ECO:0000256" key="1">
    <source>
        <dbReference type="ARBA" id="ARBA00001286"/>
    </source>
</evidence>
<dbReference type="AlphaFoldDB" id="A0A2G5KAE5"/>
<feature type="domain" description="Methylated-DNA-[protein]-cysteine S-methyltransferase DNA binding" evidence="7">
    <location>
        <begin position="68"/>
        <end position="145"/>
    </location>
</feature>
<dbReference type="Proteomes" id="UP000231516">
    <property type="component" value="Unassembled WGS sequence"/>
</dbReference>
<dbReference type="PANTHER" id="PTHR10815:SF13">
    <property type="entry name" value="METHYLATED-DNA--PROTEIN-CYSTEINE METHYLTRANSFERASE"/>
    <property type="match status" value="1"/>
</dbReference>
<dbReference type="SUPFAM" id="SSF46767">
    <property type="entry name" value="Methylated DNA-protein cysteine methyltransferase, C-terminal domain"/>
    <property type="match status" value="1"/>
</dbReference>
<name>A0A2G5KAE5_9RHOB</name>
<evidence type="ECO:0000313" key="9">
    <source>
        <dbReference type="EMBL" id="PIB25840.1"/>
    </source>
</evidence>
<dbReference type="Gene3D" id="1.10.10.10">
    <property type="entry name" value="Winged helix-like DNA-binding domain superfamily/Winged helix DNA-binding domain"/>
    <property type="match status" value="1"/>
</dbReference>
<dbReference type="Pfam" id="PF01035">
    <property type="entry name" value="DNA_binding_1"/>
    <property type="match status" value="1"/>
</dbReference>
<gene>
    <name evidence="9" type="ORF">BFP76_12620</name>
</gene>
<keyword evidence="10" id="KW-1185">Reference proteome</keyword>
<dbReference type="InterPro" id="IPR036388">
    <property type="entry name" value="WH-like_DNA-bd_sf"/>
</dbReference>
<dbReference type="NCBIfam" id="TIGR00589">
    <property type="entry name" value="ogt"/>
    <property type="match status" value="1"/>
</dbReference>
<dbReference type="PROSITE" id="PS00374">
    <property type="entry name" value="MGMT"/>
    <property type="match status" value="1"/>
</dbReference>
<dbReference type="GO" id="GO:0032259">
    <property type="term" value="P:methylation"/>
    <property type="evidence" value="ECO:0007669"/>
    <property type="project" value="UniProtKB-KW"/>
</dbReference>
<organism evidence="9 10">
    <name type="scientific">Paramylibacter kogurei</name>
    <dbReference type="NCBI Taxonomy" id="1889778"/>
    <lineage>
        <taxon>Bacteria</taxon>
        <taxon>Pseudomonadati</taxon>
        <taxon>Pseudomonadota</taxon>
        <taxon>Alphaproteobacteria</taxon>
        <taxon>Rhodobacterales</taxon>
        <taxon>Paracoccaceae</taxon>
        <taxon>Paramylibacter</taxon>
    </lineage>
</organism>
<accession>A0A2G5KAE5</accession>
<evidence type="ECO:0000259" key="7">
    <source>
        <dbReference type="Pfam" id="PF01035"/>
    </source>
</evidence>
<evidence type="ECO:0000256" key="4">
    <source>
        <dbReference type="ARBA" id="ARBA00022763"/>
    </source>
</evidence>
<keyword evidence="5" id="KW-0234">DNA repair</keyword>
<dbReference type="InterPro" id="IPR008332">
    <property type="entry name" value="MethylG_MeTrfase_N"/>
</dbReference>
<keyword evidence="3 9" id="KW-0808">Transferase</keyword>
<dbReference type="InterPro" id="IPR036631">
    <property type="entry name" value="MGMT_N_sf"/>
</dbReference>
<dbReference type="Pfam" id="PF02870">
    <property type="entry name" value="Methyltransf_1N"/>
    <property type="match status" value="1"/>
</dbReference>
<dbReference type="PANTHER" id="PTHR10815">
    <property type="entry name" value="METHYLATED-DNA--PROTEIN-CYSTEINE METHYLTRANSFERASE"/>
    <property type="match status" value="1"/>
</dbReference>
<dbReference type="GO" id="GO:0006281">
    <property type="term" value="P:DNA repair"/>
    <property type="evidence" value="ECO:0007669"/>
    <property type="project" value="UniProtKB-KW"/>
</dbReference>
<dbReference type="RefSeq" id="WP_099591580.1">
    <property type="nucleotide sequence ID" value="NZ_MDGM01000007.1"/>
</dbReference>
<dbReference type="OrthoDB" id="9802228at2"/>
<comment type="catalytic activity">
    <reaction evidence="1">
        <text>a 4-O-methyl-thymidine in DNA + L-cysteinyl-[protein] = a thymidine in DNA + S-methyl-L-cysteinyl-[protein]</text>
        <dbReference type="Rhea" id="RHEA:53428"/>
        <dbReference type="Rhea" id="RHEA-COMP:10131"/>
        <dbReference type="Rhea" id="RHEA-COMP:10132"/>
        <dbReference type="Rhea" id="RHEA-COMP:13555"/>
        <dbReference type="Rhea" id="RHEA-COMP:13556"/>
        <dbReference type="ChEBI" id="CHEBI:29950"/>
        <dbReference type="ChEBI" id="CHEBI:82612"/>
        <dbReference type="ChEBI" id="CHEBI:137386"/>
        <dbReference type="ChEBI" id="CHEBI:137387"/>
        <dbReference type="EC" id="2.1.1.63"/>
    </reaction>
</comment>
<dbReference type="InterPro" id="IPR036217">
    <property type="entry name" value="MethylDNA_cys_MeTrfase_DNAb"/>
</dbReference>
<proteinExistence type="predicted"/>
<protein>
    <submittedName>
        <fullName evidence="9">Cysteine methyltransferase</fullName>
    </submittedName>
</protein>
<keyword evidence="4" id="KW-0227">DNA damage</keyword>
<keyword evidence="2 9" id="KW-0489">Methyltransferase</keyword>
<dbReference type="InterPro" id="IPR001497">
    <property type="entry name" value="MethylDNA_cys_MeTrfase_AS"/>
</dbReference>
<evidence type="ECO:0000256" key="6">
    <source>
        <dbReference type="ARBA" id="ARBA00049348"/>
    </source>
</evidence>
<evidence type="ECO:0000256" key="3">
    <source>
        <dbReference type="ARBA" id="ARBA00022679"/>
    </source>
</evidence>
<dbReference type="SUPFAM" id="SSF53155">
    <property type="entry name" value="Methylated DNA-protein cysteine methyltransferase domain"/>
    <property type="match status" value="1"/>
</dbReference>
<evidence type="ECO:0000313" key="10">
    <source>
        <dbReference type="Proteomes" id="UP000231516"/>
    </source>
</evidence>
<dbReference type="CDD" id="cd06445">
    <property type="entry name" value="ATase"/>
    <property type="match status" value="1"/>
</dbReference>
<dbReference type="Gene3D" id="3.30.160.70">
    <property type="entry name" value="Methylated DNA-protein cysteine methyltransferase domain"/>
    <property type="match status" value="1"/>
</dbReference>
<sequence length="151" mass="15976">MNCGVTKTPVGFVSVVEQDGAITQLNWGGENSGVRTTLIKSALFQLEQFFNNERDDFDLPLNPEGSMFQQLVFRQMLKIPKGGTVTYGDIATALDAPAQAIGQACGANPIPIIIPCHRVLGANSLGGYSGNGGVETKVKLLHFEGAAGLLI</sequence>
<feature type="domain" description="Methylguanine DNA methyltransferase ribonuclease-like" evidence="8">
    <location>
        <begin position="2"/>
        <end position="62"/>
    </location>
</feature>
<evidence type="ECO:0000256" key="5">
    <source>
        <dbReference type="ARBA" id="ARBA00023204"/>
    </source>
</evidence>
<dbReference type="InterPro" id="IPR014048">
    <property type="entry name" value="MethylDNA_cys_MeTrfase_DNA-bd"/>
</dbReference>
<comment type="catalytic activity">
    <reaction evidence="6">
        <text>a 6-O-methyl-2'-deoxyguanosine in DNA + L-cysteinyl-[protein] = S-methyl-L-cysteinyl-[protein] + a 2'-deoxyguanosine in DNA</text>
        <dbReference type="Rhea" id="RHEA:24000"/>
        <dbReference type="Rhea" id="RHEA-COMP:10131"/>
        <dbReference type="Rhea" id="RHEA-COMP:10132"/>
        <dbReference type="Rhea" id="RHEA-COMP:11367"/>
        <dbReference type="Rhea" id="RHEA-COMP:11368"/>
        <dbReference type="ChEBI" id="CHEBI:29950"/>
        <dbReference type="ChEBI" id="CHEBI:82612"/>
        <dbReference type="ChEBI" id="CHEBI:85445"/>
        <dbReference type="ChEBI" id="CHEBI:85448"/>
        <dbReference type="EC" id="2.1.1.63"/>
    </reaction>
</comment>
<evidence type="ECO:0000259" key="8">
    <source>
        <dbReference type="Pfam" id="PF02870"/>
    </source>
</evidence>